<protein>
    <recommendedName>
        <fullName evidence="4">(R)-citramalate synthase</fullName>
        <ecNumber evidence="3">2.3.3.13</ecNumber>
        <ecNumber evidence="9">2.3.3.21</ecNumber>
    </recommendedName>
</protein>
<sequence>MALLVAVALCASLARSFTLPRPPTTRATSRLRSSNDVLVLNTDRDVLLFDTTLRDGTQGESISCSVEDKLKIAARLAEFGMDFIECGWPGSNPKDAEFFRRAAAELDANARARLVAFGSTRSKRSATAAEDAQLRALVASGVGTACIVCKASSWQTTEILGATRESNLDMISSSVAFLVDEGLRVHVDLEHFYDGFLGGRAAPADPAYSLACAEAAAAAGAECVVLCDTNGGTLPWDVEAATAAAVAAVPGCRVGVHVHDDGGLAVANSLAAVRAGASVVQGTVNGVGERTGNANLVTIAATLALKGEALLGSAPSLAFAKNLPALADTSRFVDEALNLAPNPARPYVGASAFAHKGGLHVSAVAKDAAAYEHVDPAAVGNAQRVLVSELSGRANIWSSLQKAGLVDDGSEALGEEVWKERAAAILRRVKALENLGYSFEGAEASVHLMLLHASPGYCVPFSVLDYSVTTSDVDLDSAARNAGQPLRDGGATARATVKVRVAGDDAALDVAEGTGPVDALEKALKRALAPTYPTVGEVELVDYKVRILDPQSKTSAATRVEISFRDGRSGATWTTVAVDRNIISASANALVDGFEFAVIEHAELCNLCELDYDDDGPLTLEAPARVASR</sequence>
<name>A0ABR1FI38_AURAN</name>
<dbReference type="InterPro" id="IPR013709">
    <property type="entry name" value="2-isopropylmalate_synth_dimer"/>
</dbReference>
<evidence type="ECO:0000256" key="5">
    <source>
        <dbReference type="ARBA" id="ARBA00022605"/>
    </source>
</evidence>
<dbReference type="InterPro" id="IPR005675">
    <property type="entry name" value="Citramal_synthase"/>
</dbReference>
<keyword evidence="8" id="KW-0100">Branched-chain amino acid biosynthesis</keyword>
<feature type="domain" description="Pyruvate carboxyltransferase" evidence="12">
    <location>
        <begin position="46"/>
        <end position="321"/>
    </location>
</feature>
<feature type="chain" id="PRO_5047010603" description="(R)-citramalate synthase" evidence="11">
    <location>
        <begin position="17"/>
        <end position="629"/>
    </location>
</feature>
<dbReference type="PROSITE" id="PS00816">
    <property type="entry name" value="AIPM_HOMOCIT_SYNTH_2"/>
    <property type="match status" value="1"/>
</dbReference>
<feature type="signal peptide" evidence="11">
    <location>
        <begin position="1"/>
        <end position="16"/>
    </location>
</feature>
<comment type="caution">
    <text evidence="13">The sequence shown here is derived from an EMBL/GenBank/DDBJ whole genome shotgun (WGS) entry which is preliminary data.</text>
</comment>
<evidence type="ECO:0000256" key="8">
    <source>
        <dbReference type="ARBA" id="ARBA00023304"/>
    </source>
</evidence>
<keyword evidence="11" id="KW-0732">Signal</keyword>
<dbReference type="PROSITE" id="PS00815">
    <property type="entry name" value="AIPM_HOMOCIT_SYNTH_1"/>
    <property type="match status" value="1"/>
</dbReference>
<dbReference type="SUPFAM" id="SSF51569">
    <property type="entry name" value="Aldolase"/>
    <property type="match status" value="1"/>
</dbReference>
<dbReference type="InterPro" id="IPR036230">
    <property type="entry name" value="LeuA_allosteric_dom_sf"/>
</dbReference>
<dbReference type="EC" id="2.3.3.13" evidence="3"/>
<evidence type="ECO:0000256" key="9">
    <source>
        <dbReference type="ARBA" id="ARBA00034330"/>
    </source>
</evidence>
<dbReference type="InterPro" id="IPR054691">
    <property type="entry name" value="LeuA/HCS_post-cat"/>
</dbReference>
<dbReference type="SUPFAM" id="SSF110921">
    <property type="entry name" value="2-isopropylmalate synthase LeuA, allosteric (dimerisation) domain"/>
    <property type="match status" value="1"/>
</dbReference>
<dbReference type="NCBIfam" id="TIGR00977">
    <property type="entry name" value="citramal_synth"/>
    <property type="match status" value="1"/>
</dbReference>
<evidence type="ECO:0000256" key="2">
    <source>
        <dbReference type="ARBA" id="ARBA00006154"/>
    </source>
</evidence>
<evidence type="ECO:0000256" key="1">
    <source>
        <dbReference type="ARBA" id="ARBA00004743"/>
    </source>
</evidence>
<organism evidence="13 14">
    <name type="scientific">Aureococcus anophagefferens</name>
    <name type="common">Harmful bloom alga</name>
    <dbReference type="NCBI Taxonomy" id="44056"/>
    <lineage>
        <taxon>Eukaryota</taxon>
        <taxon>Sar</taxon>
        <taxon>Stramenopiles</taxon>
        <taxon>Ochrophyta</taxon>
        <taxon>Pelagophyceae</taxon>
        <taxon>Pelagomonadales</taxon>
        <taxon>Pelagomonadaceae</taxon>
        <taxon>Aureococcus</taxon>
    </lineage>
</organism>
<dbReference type="PANTHER" id="PTHR43538">
    <property type="entry name" value="ALPHA-IPM SYNTHASE/HOMOCITRATE SYNTHASE"/>
    <property type="match status" value="1"/>
</dbReference>
<dbReference type="EMBL" id="JBBJCI010000419">
    <property type="protein sequence ID" value="KAK7231191.1"/>
    <property type="molecule type" value="Genomic_DNA"/>
</dbReference>
<evidence type="ECO:0000256" key="6">
    <source>
        <dbReference type="ARBA" id="ARBA00022624"/>
    </source>
</evidence>
<evidence type="ECO:0000256" key="11">
    <source>
        <dbReference type="SAM" id="SignalP"/>
    </source>
</evidence>
<evidence type="ECO:0000256" key="7">
    <source>
        <dbReference type="ARBA" id="ARBA00022679"/>
    </source>
</evidence>
<evidence type="ECO:0000313" key="13">
    <source>
        <dbReference type="EMBL" id="KAK7231191.1"/>
    </source>
</evidence>
<dbReference type="InterPro" id="IPR013785">
    <property type="entry name" value="Aldolase_TIM"/>
</dbReference>
<dbReference type="SMART" id="SM00917">
    <property type="entry name" value="LeuA_dimer"/>
    <property type="match status" value="1"/>
</dbReference>
<dbReference type="PROSITE" id="PS50991">
    <property type="entry name" value="PYR_CT"/>
    <property type="match status" value="1"/>
</dbReference>
<evidence type="ECO:0000313" key="14">
    <source>
        <dbReference type="Proteomes" id="UP001363151"/>
    </source>
</evidence>
<proteinExistence type="inferred from homology"/>
<comment type="pathway">
    <text evidence="1">Amino-acid biosynthesis; L-isoleucine biosynthesis; 2-oxobutanoate from pyruvate: step 1/3.</text>
</comment>
<keyword evidence="14" id="KW-1185">Reference proteome</keyword>
<dbReference type="EC" id="2.3.3.21" evidence="9"/>
<dbReference type="Pfam" id="PF00682">
    <property type="entry name" value="HMGL-like"/>
    <property type="match status" value="1"/>
</dbReference>
<dbReference type="Gene3D" id="3.20.20.70">
    <property type="entry name" value="Aldolase class I"/>
    <property type="match status" value="1"/>
</dbReference>
<evidence type="ECO:0000259" key="12">
    <source>
        <dbReference type="PROSITE" id="PS50991"/>
    </source>
</evidence>
<dbReference type="InterPro" id="IPR000891">
    <property type="entry name" value="PYR_CT"/>
</dbReference>
<dbReference type="Gene3D" id="3.30.160.270">
    <property type="match status" value="1"/>
</dbReference>
<accession>A0ABR1FI38</accession>
<dbReference type="PANTHER" id="PTHR43538:SF1">
    <property type="entry name" value="(R)-CITRAMALATE SYNTHASE"/>
    <property type="match status" value="1"/>
</dbReference>
<keyword evidence="7 10" id="KW-0808">Transferase</keyword>
<keyword evidence="6" id="KW-0412">Isoleucine biosynthesis</keyword>
<dbReference type="Gene3D" id="1.10.238.260">
    <property type="match status" value="1"/>
</dbReference>
<dbReference type="Pfam" id="PF22617">
    <property type="entry name" value="HCS_D2"/>
    <property type="match status" value="1"/>
</dbReference>
<evidence type="ECO:0000256" key="3">
    <source>
        <dbReference type="ARBA" id="ARBA00012973"/>
    </source>
</evidence>
<gene>
    <name evidence="13" type="ORF">SO694_00071180</name>
</gene>
<evidence type="ECO:0000256" key="4">
    <source>
        <dbReference type="ARBA" id="ARBA00022325"/>
    </source>
</evidence>
<keyword evidence="5" id="KW-0028">Amino-acid biosynthesis</keyword>
<dbReference type="InterPro" id="IPR002034">
    <property type="entry name" value="AIPM/Hcit_synth_CS"/>
</dbReference>
<reference evidence="13 14" key="1">
    <citation type="submission" date="2024-03" db="EMBL/GenBank/DDBJ databases">
        <title>Aureococcus anophagefferens CCMP1851 and Kratosvirus quantuckense: Draft genome of a second virus-susceptible host strain in the model system.</title>
        <authorList>
            <person name="Chase E."/>
            <person name="Truchon A.R."/>
            <person name="Schepens W."/>
            <person name="Wilhelm S.W."/>
        </authorList>
    </citation>
    <scope>NUCLEOTIDE SEQUENCE [LARGE SCALE GENOMIC DNA]</scope>
    <source>
        <strain evidence="13 14">CCMP1851</strain>
    </source>
</reference>
<dbReference type="Proteomes" id="UP001363151">
    <property type="component" value="Unassembled WGS sequence"/>
</dbReference>
<comment type="similarity">
    <text evidence="2 10">Belongs to the alpha-IPM synthase/homocitrate synthase family.</text>
</comment>
<evidence type="ECO:0000256" key="10">
    <source>
        <dbReference type="RuleBase" id="RU003523"/>
    </source>
</evidence>
<dbReference type="Pfam" id="PF08502">
    <property type="entry name" value="LeuA_dimer"/>
    <property type="match status" value="1"/>
</dbReference>